<evidence type="ECO:0000256" key="3">
    <source>
        <dbReference type="ARBA" id="ARBA00010031"/>
    </source>
</evidence>
<feature type="region of interest" description="Disordered" evidence="10">
    <location>
        <begin position="118"/>
        <end position="138"/>
    </location>
</feature>
<dbReference type="KEGG" id="ure:UREG_01675"/>
<reference evidence="15" key="1">
    <citation type="journal article" date="2009" name="Genome Res.">
        <title>Comparative genomic analyses of the human fungal pathogens Coccidioides and their relatives.</title>
        <authorList>
            <person name="Sharpton T.J."/>
            <person name="Stajich J.E."/>
            <person name="Rounsley S.D."/>
            <person name="Gardner M.J."/>
            <person name="Wortman J.R."/>
            <person name="Jordar V.S."/>
            <person name="Maiti R."/>
            <person name="Kodira C.D."/>
            <person name="Neafsey D.E."/>
            <person name="Zeng Q."/>
            <person name="Hung C.-Y."/>
            <person name="McMahan C."/>
            <person name="Muszewska A."/>
            <person name="Grynberg M."/>
            <person name="Mandel M.A."/>
            <person name="Kellner E.M."/>
            <person name="Barker B.M."/>
            <person name="Galgiani J.N."/>
            <person name="Orbach M.J."/>
            <person name="Kirkland T.N."/>
            <person name="Cole G.T."/>
            <person name="Henn M.R."/>
            <person name="Birren B.W."/>
            <person name="Taylor J.W."/>
        </authorList>
    </citation>
    <scope>NUCLEOTIDE SEQUENCE [LARGE SCALE GENOMIC DNA]</scope>
    <source>
        <strain evidence="15">UAMH 1704</strain>
    </source>
</reference>
<accession>C4JJ68</accession>
<dbReference type="RefSeq" id="XP_002542159.1">
    <property type="nucleotide sequence ID" value="XM_002542113.1"/>
</dbReference>
<evidence type="ECO:0000313" key="14">
    <source>
        <dbReference type="EMBL" id="EEP76826.1"/>
    </source>
</evidence>
<keyword evidence="11" id="KW-1133">Transmembrane helix</keyword>
<comment type="caution">
    <text evidence="9">Lacks conserved residue(s) required for the propagation of feature annotation.</text>
</comment>
<keyword evidence="5" id="KW-0325">Glycoprotein</keyword>
<name>C4JJ68_UNCRE</name>
<comment type="similarity">
    <text evidence="3">Belongs to the RBT5 family.</text>
</comment>
<dbReference type="HOGENOM" id="CLU_1210573_0_0_1"/>
<evidence type="ECO:0000256" key="10">
    <source>
        <dbReference type="SAM" id="MobiDB-lite"/>
    </source>
</evidence>
<dbReference type="Pfam" id="PF05730">
    <property type="entry name" value="CFEM"/>
    <property type="match status" value="1"/>
</dbReference>
<evidence type="ECO:0000256" key="6">
    <source>
        <dbReference type="ARBA" id="ARBA00022729"/>
    </source>
</evidence>
<keyword evidence="4" id="KW-0964">Secreted</keyword>
<dbReference type="GeneID" id="8438724"/>
<dbReference type="PROSITE" id="PS52012">
    <property type="entry name" value="CFEM"/>
    <property type="match status" value="1"/>
</dbReference>
<dbReference type="InParanoid" id="C4JJ68"/>
<dbReference type="OrthoDB" id="10511225at2759"/>
<evidence type="ECO:0000256" key="11">
    <source>
        <dbReference type="SAM" id="Phobius"/>
    </source>
</evidence>
<comment type="subcellular location">
    <subcellularLocation>
        <location evidence="1">Membrane</location>
        <topology evidence="1">Lipid-anchor</topology>
        <topology evidence="1">GPI-anchor</topology>
    </subcellularLocation>
    <subcellularLocation>
        <location evidence="2">Secreted</location>
    </subcellularLocation>
</comment>
<evidence type="ECO:0000256" key="12">
    <source>
        <dbReference type="SAM" id="SignalP"/>
    </source>
</evidence>
<dbReference type="AlphaFoldDB" id="C4JJ68"/>
<evidence type="ECO:0000256" key="5">
    <source>
        <dbReference type="ARBA" id="ARBA00022622"/>
    </source>
</evidence>
<keyword evidence="8" id="KW-0449">Lipoprotein</keyword>
<keyword evidence="6 12" id="KW-0732">Signal</keyword>
<dbReference type="GO" id="GO:0098552">
    <property type="term" value="C:side of membrane"/>
    <property type="evidence" value="ECO:0007669"/>
    <property type="project" value="UniProtKB-KW"/>
</dbReference>
<keyword evidence="11" id="KW-0472">Membrane</keyword>
<feature type="chain" id="PRO_5002939247" description="CFEM domain-containing protein" evidence="12">
    <location>
        <begin position="19"/>
        <end position="229"/>
    </location>
</feature>
<sequence length="229" mass="25587">MKFTSVVVAALFIGGSLSVDVPQCSKRCFDVAESNRGCNVPVQYSCLCVPSFISNDFYRCIHELCSSKDQELARGVVNRQCDRDRTTHERRSASDDKEGTAFLGTRKHTGLFALHSAPQGAPTKAHSPRAASTHPHAAKRDPTWKKVVIDAFAFTTYCLNISFIIVLVLLLIRMWRVAVRQSDSVLPQVQTTPPVANPNRECQFYHRAIHAFRRKNPSSQWCEGNPLSP</sequence>
<dbReference type="VEuPathDB" id="FungiDB:UREG_01675"/>
<evidence type="ECO:0000256" key="1">
    <source>
        <dbReference type="ARBA" id="ARBA00004589"/>
    </source>
</evidence>
<evidence type="ECO:0000259" key="13">
    <source>
        <dbReference type="PROSITE" id="PS52012"/>
    </source>
</evidence>
<evidence type="ECO:0000256" key="9">
    <source>
        <dbReference type="PROSITE-ProRule" id="PRU01356"/>
    </source>
</evidence>
<gene>
    <name evidence="14" type="ORF">UREG_01675</name>
</gene>
<proteinExistence type="inferred from homology"/>
<evidence type="ECO:0000256" key="7">
    <source>
        <dbReference type="ARBA" id="ARBA00023157"/>
    </source>
</evidence>
<evidence type="ECO:0000256" key="2">
    <source>
        <dbReference type="ARBA" id="ARBA00004613"/>
    </source>
</evidence>
<feature type="signal peptide" evidence="12">
    <location>
        <begin position="1"/>
        <end position="18"/>
    </location>
</feature>
<dbReference type="InterPro" id="IPR008427">
    <property type="entry name" value="Extracellular_membr_CFEM_dom"/>
</dbReference>
<keyword evidence="7 9" id="KW-1015">Disulfide bond</keyword>
<keyword evidence="11" id="KW-0812">Transmembrane</keyword>
<feature type="transmembrane region" description="Helical" evidence="11">
    <location>
        <begin position="151"/>
        <end position="172"/>
    </location>
</feature>
<dbReference type="Proteomes" id="UP000002058">
    <property type="component" value="Unassembled WGS sequence"/>
</dbReference>
<protein>
    <recommendedName>
        <fullName evidence="13">CFEM domain-containing protein</fullName>
    </recommendedName>
</protein>
<keyword evidence="5" id="KW-0336">GPI-anchor</keyword>
<evidence type="ECO:0000313" key="15">
    <source>
        <dbReference type="Proteomes" id="UP000002058"/>
    </source>
</evidence>
<dbReference type="EMBL" id="CH476615">
    <property type="protein sequence ID" value="EEP76826.1"/>
    <property type="molecule type" value="Genomic_DNA"/>
</dbReference>
<organism evidence="14 15">
    <name type="scientific">Uncinocarpus reesii (strain UAMH 1704)</name>
    <dbReference type="NCBI Taxonomy" id="336963"/>
    <lineage>
        <taxon>Eukaryota</taxon>
        <taxon>Fungi</taxon>
        <taxon>Dikarya</taxon>
        <taxon>Ascomycota</taxon>
        <taxon>Pezizomycotina</taxon>
        <taxon>Eurotiomycetes</taxon>
        <taxon>Eurotiomycetidae</taxon>
        <taxon>Onygenales</taxon>
        <taxon>Onygenaceae</taxon>
        <taxon>Uncinocarpus</taxon>
    </lineage>
</organism>
<evidence type="ECO:0000256" key="8">
    <source>
        <dbReference type="ARBA" id="ARBA00023288"/>
    </source>
</evidence>
<feature type="domain" description="CFEM" evidence="13">
    <location>
        <begin position="1"/>
        <end position="104"/>
    </location>
</feature>
<feature type="disulfide bond" evidence="9">
    <location>
        <begin position="48"/>
        <end position="81"/>
    </location>
</feature>
<evidence type="ECO:0000256" key="4">
    <source>
        <dbReference type="ARBA" id="ARBA00022525"/>
    </source>
</evidence>
<dbReference type="GO" id="GO:0005576">
    <property type="term" value="C:extracellular region"/>
    <property type="evidence" value="ECO:0007669"/>
    <property type="project" value="UniProtKB-SubCell"/>
</dbReference>
<keyword evidence="15" id="KW-1185">Reference proteome</keyword>